<accession>A0ABY4SJI0</accession>
<gene>
    <name evidence="2" type="ORF">M8231_13710</name>
</gene>
<dbReference type="RefSeq" id="WP_250201721.1">
    <property type="nucleotide sequence ID" value="NZ_CP097649.1"/>
</dbReference>
<keyword evidence="3" id="KW-1185">Reference proteome</keyword>
<evidence type="ECO:0000313" key="3">
    <source>
        <dbReference type="Proteomes" id="UP001055429"/>
    </source>
</evidence>
<feature type="region of interest" description="Disordered" evidence="1">
    <location>
        <begin position="1"/>
        <end position="22"/>
    </location>
</feature>
<proteinExistence type="predicted"/>
<organism evidence="2 3">
    <name type="scientific">Brevundimonas albigilva</name>
    <dbReference type="NCBI Taxonomy" id="1312364"/>
    <lineage>
        <taxon>Bacteria</taxon>
        <taxon>Pseudomonadati</taxon>
        <taxon>Pseudomonadota</taxon>
        <taxon>Alphaproteobacteria</taxon>
        <taxon>Caulobacterales</taxon>
        <taxon>Caulobacteraceae</taxon>
        <taxon>Brevundimonas</taxon>
    </lineage>
</organism>
<reference evidence="2" key="1">
    <citation type="submission" date="2022-05" db="EMBL/GenBank/DDBJ databases">
        <title>Brevundimonas albigilva TT17 genome sequence.</title>
        <authorList>
            <person name="Lee K."/>
            <person name="Son H."/>
        </authorList>
    </citation>
    <scope>NUCLEOTIDE SEQUENCE</scope>
    <source>
        <strain evidence="2">TT17</strain>
    </source>
</reference>
<evidence type="ECO:0000313" key="2">
    <source>
        <dbReference type="EMBL" id="URI14852.1"/>
    </source>
</evidence>
<protein>
    <submittedName>
        <fullName evidence="2">Uncharacterized protein</fullName>
    </submittedName>
</protein>
<dbReference type="Proteomes" id="UP001055429">
    <property type="component" value="Chromosome"/>
</dbReference>
<dbReference type="EMBL" id="CP097649">
    <property type="protein sequence ID" value="URI14852.1"/>
    <property type="molecule type" value="Genomic_DNA"/>
</dbReference>
<sequence>MARGYSKGKNAMTTSSRVNLNEGITDPTKERWLTFQDVQNRFPSDQPWRPPTNHGPSGFVSGADEASNLINGLTLLAAPQPLSFDSRLTVRYVGRAVSDDGCFFLVFLFEGGSFDVLVWVEDDEHRAKLLWRGDQDDFLRSELMMRMFEGRTLEHLR</sequence>
<evidence type="ECO:0000256" key="1">
    <source>
        <dbReference type="SAM" id="MobiDB-lite"/>
    </source>
</evidence>
<name>A0ABY4SJI0_9CAUL</name>